<dbReference type="SUPFAM" id="SSF53448">
    <property type="entry name" value="Nucleotide-diphospho-sugar transferases"/>
    <property type="match status" value="1"/>
</dbReference>
<dbReference type="Pfam" id="PF00535">
    <property type="entry name" value="Glycos_transf_2"/>
    <property type="match status" value="1"/>
</dbReference>
<accession>A0A557QNC2</accession>
<dbReference type="InterPro" id="IPR001173">
    <property type="entry name" value="Glyco_trans_2-like"/>
</dbReference>
<proteinExistence type="predicted"/>
<dbReference type="OrthoDB" id="9794124at2"/>
<keyword evidence="2" id="KW-0808">Transferase</keyword>
<comment type="caution">
    <text evidence="2">The sequence shown here is derived from an EMBL/GenBank/DDBJ whole genome shotgun (WGS) entry which is preliminary data.</text>
</comment>
<reference evidence="2 3" key="1">
    <citation type="submission" date="2019-07" db="EMBL/GenBank/DDBJ databases">
        <title>The pathways for chlorine oxyanion respiration interact through the shared metabolite chlorate.</title>
        <authorList>
            <person name="Barnum T.P."/>
            <person name="Cheng Y."/>
            <person name="Hill K.A."/>
            <person name="Lucas L.N."/>
            <person name="Carlson H.K."/>
            <person name="Coates J.D."/>
        </authorList>
    </citation>
    <scope>NUCLEOTIDE SEQUENCE [LARGE SCALE GENOMIC DNA]</scope>
    <source>
        <strain evidence="2 3">SFB-3</strain>
    </source>
</reference>
<keyword evidence="3" id="KW-1185">Reference proteome</keyword>
<dbReference type="InterPro" id="IPR029044">
    <property type="entry name" value="Nucleotide-diphossugar_trans"/>
</dbReference>
<dbReference type="EMBL" id="VMNK01000013">
    <property type="protein sequence ID" value="TVO54373.1"/>
    <property type="molecule type" value="Genomic_DNA"/>
</dbReference>
<dbReference type="Proteomes" id="UP000319502">
    <property type="component" value="Unassembled WGS sequence"/>
</dbReference>
<gene>
    <name evidence="2" type="ORF">FHP91_13460</name>
</gene>
<sequence length="318" mass="33912">MAGSAGGGAGRADLSNQVRIGRPLMAQQPTHPSAEALPALSVVMATLGGAQIARTIAEMNRGSVRPTEILICIPEEDAHRVATLSVDNVCIVPTKVRGQVAQRAEGFRQASCPVVMQLDDDILLARDAIEALMASLVALGRGHVVGAVFYNSVTAEPLSKIDTGLRGFIINLYESAVRGLPWGKRRMGALSKIGGCGSVDPRCCDEDLVTTAWLPGGCSLSFREDLVLDAFFPFRGKAYSEDIIHSCLRARKGMTHHVAVTAKATILPPERGVTRDSAMAEIRARRYAAQMLGGNMARATFAAILDIVRRQVAALLAR</sequence>
<feature type="domain" description="Glycosyltransferase 2-like" evidence="1">
    <location>
        <begin position="87"/>
        <end position="154"/>
    </location>
</feature>
<protein>
    <submittedName>
        <fullName evidence="2">Glycosyltransferase</fullName>
    </submittedName>
</protein>
<evidence type="ECO:0000313" key="2">
    <source>
        <dbReference type="EMBL" id="TVO54373.1"/>
    </source>
</evidence>
<dbReference type="AlphaFoldDB" id="A0A557QNC2"/>
<dbReference type="Gene3D" id="3.90.550.10">
    <property type="entry name" value="Spore Coat Polysaccharide Biosynthesis Protein SpsA, Chain A"/>
    <property type="match status" value="1"/>
</dbReference>
<dbReference type="GO" id="GO:0016740">
    <property type="term" value="F:transferase activity"/>
    <property type="evidence" value="ECO:0007669"/>
    <property type="project" value="UniProtKB-KW"/>
</dbReference>
<organism evidence="2 3">
    <name type="scientific">Denitromonas halophila</name>
    <dbReference type="NCBI Taxonomy" id="1629404"/>
    <lineage>
        <taxon>Bacteria</taxon>
        <taxon>Pseudomonadati</taxon>
        <taxon>Pseudomonadota</taxon>
        <taxon>Betaproteobacteria</taxon>
        <taxon>Rhodocyclales</taxon>
        <taxon>Zoogloeaceae</taxon>
        <taxon>Denitromonas</taxon>
    </lineage>
</organism>
<evidence type="ECO:0000313" key="3">
    <source>
        <dbReference type="Proteomes" id="UP000319502"/>
    </source>
</evidence>
<name>A0A557QNC2_9RHOO</name>
<evidence type="ECO:0000259" key="1">
    <source>
        <dbReference type="Pfam" id="PF00535"/>
    </source>
</evidence>